<reference evidence="1" key="1">
    <citation type="journal article" date="2014" name="Nat. Commun.">
        <title>The tobacco genome sequence and its comparison with those of tomato and potato.</title>
        <authorList>
            <person name="Sierro N."/>
            <person name="Battey J.N."/>
            <person name="Ouadi S."/>
            <person name="Bakaher N."/>
            <person name="Bovet L."/>
            <person name="Willig A."/>
            <person name="Goepfert S."/>
            <person name="Peitsch M.C."/>
            <person name="Ivanov N.V."/>
        </authorList>
    </citation>
    <scope>NUCLEOTIDE SEQUENCE [LARGE SCALE GENOMIC DNA]</scope>
</reference>
<organism evidence="1 2">
    <name type="scientific">Nicotiana tabacum</name>
    <name type="common">Common tobacco</name>
    <dbReference type="NCBI Taxonomy" id="4097"/>
    <lineage>
        <taxon>Eukaryota</taxon>
        <taxon>Viridiplantae</taxon>
        <taxon>Streptophyta</taxon>
        <taxon>Embryophyta</taxon>
        <taxon>Tracheophyta</taxon>
        <taxon>Spermatophyta</taxon>
        <taxon>Magnoliopsida</taxon>
        <taxon>eudicotyledons</taxon>
        <taxon>Gunneridae</taxon>
        <taxon>Pentapetalae</taxon>
        <taxon>asterids</taxon>
        <taxon>lamiids</taxon>
        <taxon>Solanales</taxon>
        <taxon>Solanaceae</taxon>
        <taxon>Nicotianoideae</taxon>
        <taxon>Nicotianeae</taxon>
        <taxon>Nicotiana</taxon>
    </lineage>
</organism>
<sequence length="169" mass="19605">MGSLAFIPVGERTLDMDVEALANRLVRLDILEPSRVLACMVSQSSLFEPIKAHQYDDPHLLVLKDMAPHGDTKEVTIGDDRVLRLRDRICAPNMDGLRELILDEAHKSLYSIHTDVMKIYCDLKQHYWWRIMNKGTIGHVAWIFNCQQAKYEHHKLVSLLQNMDIPEWK</sequence>
<protein>
    <submittedName>
        <fullName evidence="2">Uncharacterized protein LOC142181802</fullName>
    </submittedName>
</protein>
<gene>
    <name evidence="2" type="primary">LOC142181802</name>
</gene>
<dbReference type="RefSeq" id="XP_075111449.1">
    <property type="nucleotide sequence ID" value="XM_075255348.1"/>
</dbReference>
<proteinExistence type="predicted"/>
<name>A0AC58UPM8_TOBAC</name>
<keyword evidence="1" id="KW-1185">Reference proteome</keyword>
<accession>A0AC58UPM8</accession>
<evidence type="ECO:0000313" key="2">
    <source>
        <dbReference type="RefSeq" id="XP_075111449.1"/>
    </source>
</evidence>
<reference evidence="2" key="2">
    <citation type="submission" date="2025-08" db="UniProtKB">
        <authorList>
            <consortium name="RefSeq"/>
        </authorList>
    </citation>
    <scope>IDENTIFICATION</scope>
    <source>
        <tissue evidence="2">Leaf</tissue>
    </source>
</reference>
<dbReference type="Proteomes" id="UP000790787">
    <property type="component" value="Chromosome 6"/>
</dbReference>
<evidence type="ECO:0000313" key="1">
    <source>
        <dbReference type="Proteomes" id="UP000790787"/>
    </source>
</evidence>